<name>A0A0C9XWR4_9AGAR</name>
<accession>A0A0C9XWR4</accession>
<sequence length="148" mass="17369">MLRCPRTCFHHRVEQHPDAQITPDTPTYLHSVRVAGSFPTSTTHILPNHQSRRIVTPEGMYDSMPRLRSRVRRMEGPTPFMKCFTKMTCQIIRGELVHLITVIDPTFTSGTSTFQVEIQHYDDGHDTQWFGQFNMLRWLPEKRSRRTD</sequence>
<dbReference type="Proteomes" id="UP000054477">
    <property type="component" value="Unassembled WGS sequence"/>
</dbReference>
<protein>
    <submittedName>
        <fullName evidence="1">Uncharacterized protein</fullName>
    </submittedName>
</protein>
<evidence type="ECO:0000313" key="1">
    <source>
        <dbReference type="EMBL" id="KIK02062.1"/>
    </source>
</evidence>
<reference evidence="1 2" key="1">
    <citation type="submission" date="2014-04" db="EMBL/GenBank/DDBJ databases">
        <authorList>
            <consortium name="DOE Joint Genome Institute"/>
            <person name="Kuo A."/>
            <person name="Kohler A."/>
            <person name="Nagy L.G."/>
            <person name="Floudas D."/>
            <person name="Copeland A."/>
            <person name="Barry K.W."/>
            <person name="Cichocki N."/>
            <person name="Veneault-Fourrey C."/>
            <person name="LaButti K."/>
            <person name="Lindquist E.A."/>
            <person name="Lipzen A."/>
            <person name="Lundell T."/>
            <person name="Morin E."/>
            <person name="Murat C."/>
            <person name="Sun H."/>
            <person name="Tunlid A."/>
            <person name="Henrissat B."/>
            <person name="Grigoriev I.V."/>
            <person name="Hibbett D.S."/>
            <person name="Martin F."/>
            <person name="Nordberg H.P."/>
            <person name="Cantor M.N."/>
            <person name="Hua S.X."/>
        </authorList>
    </citation>
    <scope>NUCLEOTIDE SEQUENCE [LARGE SCALE GENOMIC DNA]</scope>
    <source>
        <strain evidence="1 2">LaAM-08-1</strain>
    </source>
</reference>
<dbReference type="AlphaFoldDB" id="A0A0C9XWR4"/>
<organism evidence="1 2">
    <name type="scientific">Laccaria amethystina LaAM-08-1</name>
    <dbReference type="NCBI Taxonomy" id="1095629"/>
    <lineage>
        <taxon>Eukaryota</taxon>
        <taxon>Fungi</taxon>
        <taxon>Dikarya</taxon>
        <taxon>Basidiomycota</taxon>
        <taxon>Agaricomycotina</taxon>
        <taxon>Agaricomycetes</taxon>
        <taxon>Agaricomycetidae</taxon>
        <taxon>Agaricales</taxon>
        <taxon>Agaricineae</taxon>
        <taxon>Hydnangiaceae</taxon>
        <taxon>Laccaria</taxon>
    </lineage>
</organism>
<keyword evidence="2" id="KW-1185">Reference proteome</keyword>
<dbReference type="HOGENOM" id="CLU_1759122_0_0_1"/>
<gene>
    <name evidence="1" type="ORF">K443DRAFT_542743</name>
</gene>
<proteinExistence type="predicted"/>
<reference evidence="2" key="2">
    <citation type="submission" date="2015-01" db="EMBL/GenBank/DDBJ databases">
        <title>Evolutionary Origins and Diversification of the Mycorrhizal Mutualists.</title>
        <authorList>
            <consortium name="DOE Joint Genome Institute"/>
            <consortium name="Mycorrhizal Genomics Consortium"/>
            <person name="Kohler A."/>
            <person name="Kuo A."/>
            <person name="Nagy L.G."/>
            <person name="Floudas D."/>
            <person name="Copeland A."/>
            <person name="Barry K.W."/>
            <person name="Cichocki N."/>
            <person name="Veneault-Fourrey C."/>
            <person name="LaButti K."/>
            <person name="Lindquist E.A."/>
            <person name="Lipzen A."/>
            <person name="Lundell T."/>
            <person name="Morin E."/>
            <person name="Murat C."/>
            <person name="Riley R."/>
            <person name="Ohm R."/>
            <person name="Sun H."/>
            <person name="Tunlid A."/>
            <person name="Henrissat B."/>
            <person name="Grigoriev I.V."/>
            <person name="Hibbett D.S."/>
            <person name="Martin F."/>
        </authorList>
    </citation>
    <scope>NUCLEOTIDE SEQUENCE [LARGE SCALE GENOMIC DNA]</scope>
    <source>
        <strain evidence="2">LaAM-08-1</strain>
    </source>
</reference>
<dbReference type="EMBL" id="KN838598">
    <property type="protein sequence ID" value="KIK02062.1"/>
    <property type="molecule type" value="Genomic_DNA"/>
</dbReference>
<evidence type="ECO:0000313" key="2">
    <source>
        <dbReference type="Proteomes" id="UP000054477"/>
    </source>
</evidence>